<evidence type="ECO:0000313" key="2">
    <source>
        <dbReference type="EMBL" id="EID52760.1"/>
    </source>
</evidence>
<dbReference type="NCBIfam" id="NF042914">
    <property type="entry name" value="SAV915_dom"/>
    <property type="match status" value="1"/>
</dbReference>
<evidence type="ECO:0008006" key="4">
    <source>
        <dbReference type="Google" id="ProtNLM"/>
    </source>
</evidence>
<sequence>MHEGGPALPDLKRQHPEGGTPLPAMFPPVLYVPAAEDHPHDGNLTIQLRNTRDGRIALLVYSALDRLVRCCGEGQPWVIIPTPNLGKVWKVQRFDLVLLDVEIPEVYRCGGIEYG</sequence>
<dbReference type="STRING" id="882086.SacxiDRAFT_0484"/>
<gene>
    <name evidence="2" type="ORF">SacxiDRAFT_0484</name>
</gene>
<evidence type="ECO:0000256" key="1">
    <source>
        <dbReference type="SAM" id="MobiDB-lite"/>
    </source>
</evidence>
<feature type="region of interest" description="Disordered" evidence="1">
    <location>
        <begin position="1"/>
        <end position="25"/>
    </location>
</feature>
<dbReference type="eggNOG" id="ENOG5033YNM">
    <property type="taxonomic scope" value="Bacteria"/>
</dbReference>
<dbReference type="Proteomes" id="UP000004691">
    <property type="component" value="Unassembled WGS sequence"/>
</dbReference>
<keyword evidence="3" id="KW-1185">Reference proteome</keyword>
<accession>I0UY07</accession>
<dbReference type="AlphaFoldDB" id="I0UY07"/>
<organism evidence="2 3">
    <name type="scientific">Saccharomonospora xinjiangensis XJ-54</name>
    <dbReference type="NCBI Taxonomy" id="882086"/>
    <lineage>
        <taxon>Bacteria</taxon>
        <taxon>Bacillati</taxon>
        <taxon>Actinomycetota</taxon>
        <taxon>Actinomycetes</taxon>
        <taxon>Pseudonocardiales</taxon>
        <taxon>Pseudonocardiaceae</taxon>
        <taxon>Saccharomonospora</taxon>
    </lineage>
</organism>
<reference evidence="2 3" key="1">
    <citation type="submission" date="2012-01" db="EMBL/GenBank/DDBJ databases">
        <title>Improved High-Quality Draft sequence of Saccharomonospora xinjiangensis XJ-54.</title>
        <authorList>
            <consortium name="US DOE Joint Genome Institute"/>
            <person name="Lucas S."/>
            <person name="Han J."/>
            <person name="Lapidus A."/>
            <person name="Cheng J.-F."/>
            <person name="Goodwin L."/>
            <person name="Pitluck S."/>
            <person name="Peters L."/>
            <person name="Mikhailova N."/>
            <person name="Teshima H."/>
            <person name="Detter J.C."/>
            <person name="Han C."/>
            <person name="Tapia R."/>
            <person name="Land M."/>
            <person name="Hauser L."/>
            <person name="Kyrpides N."/>
            <person name="Ivanova N."/>
            <person name="Pagani I."/>
            <person name="Brambilla E.-M."/>
            <person name="Klenk H.-P."/>
            <person name="Woyke T."/>
        </authorList>
    </citation>
    <scope>NUCLEOTIDE SEQUENCE [LARGE SCALE GENOMIC DNA]</scope>
    <source>
        <strain evidence="2 3">XJ-54</strain>
    </source>
</reference>
<protein>
    <recommendedName>
        <fullName evidence="4">SseB protein N-terminal domain-containing protein</fullName>
    </recommendedName>
</protein>
<name>I0UY07_9PSEU</name>
<proteinExistence type="predicted"/>
<dbReference type="HOGENOM" id="CLU_168033_0_0_11"/>
<evidence type="ECO:0000313" key="3">
    <source>
        <dbReference type="Proteomes" id="UP000004691"/>
    </source>
</evidence>
<dbReference type="InterPro" id="IPR049975">
    <property type="entry name" value="SAV_915-like_dom"/>
</dbReference>
<dbReference type="EMBL" id="JH636049">
    <property type="protein sequence ID" value="EID52760.1"/>
    <property type="molecule type" value="Genomic_DNA"/>
</dbReference>